<comment type="caution">
    <text evidence="1">The sequence shown here is derived from an EMBL/GenBank/DDBJ whole genome shotgun (WGS) entry which is preliminary data.</text>
</comment>
<keyword evidence="2" id="KW-1185">Reference proteome</keyword>
<reference evidence="1 2" key="1">
    <citation type="submission" date="2019-01" db="EMBL/GenBank/DDBJ databases">
        <title>Sequencing of cultivated peanut Arachis hypogaea provides insights into genome evolution and oil improvement.</title>
        <authorList>
            <person name="Chen X."/>
        </authorList>
    </citation>
    <scope>NUCLEOTIDE SEQUENCE [LARGE SCALE GENOMIC DNA]</scope>
    <source>
        <strain evidence="2">cv. Fuhuasheng</strain>
        <tissue evidence="1">Leaves</tissue>
    </source>
</reference>
<accession>A0A445BJ55</accession>
<name>A0A445BJ55_ARAHY</name>
<dbReference type="Proteomes" id="UP000289738">
    <property type="component" value="Chromosome A09"/>
</dbReference>
<dbReference type="AlphaFoldDB" id="A0A445BJ55"/>
<gene>
    <name evidence="1" type="ORF">Ahy_A09g043871</name>
</gene>
<evidence type="ECO:0000313" key="2">
    <source>
        <dbReference type="Proteomes" id="UP000289738"/>
    </source>
</evidence>
<evidence type="ECO:0000313" key="1">
    <source>
        <dbReference type="EMBL" id="RYR38712.1"/>
    </source>
</evidence>
<proteinExistence type="predicted"/>
<protein>
    <submittedName>
        <fullName evidence="1">Uncharacterized protein</fullName>
    </submittedName>
</protein>
<sequence>MLSANNVPRSFKSRQQLDMIHDIRLVPRHETFKYCKPLASIDGIHLYGQYEGVLLLAIA</sequence>
<organism evidence="1 2">
    <name type="scientific">Arachis hypogaea</name>
    <name type="common">Peanut</name>
    <dbReference type="NCBI Taxonomy" id="3818"/>
    <lineage>
        <taxon>Eukaryota</taxon>
        <taxon>Viridiplantae</taxon>
        <taxon>Streptophyta</taxon>
        <taxon>Embryophyta</taxon>
        <taxon>Tracheophyta</taxon>
        <taxon>Spermatophyta</taxon>
        <taxon>Magnoliopsida</taxon>
        <taxon>eudicotyledons</taxon>
        <taxon>Gunneridae</taxon>
        <taxon>Pentapetalae</taxon>
        <taxon>rosids</taxon>
        <taxon>fabids</taxon>
        <taxon>Fabales</taxon>
        <taxon>Fabaceae</taxon>
        <taxon>Papilionoideae</taxon>
        <taxon>50 kb inversion clade</taxon>
        <taxon>dalbergioids sensu lato</taxon>
        <taxon>Dalbergieae</taxon>
        <taxon>Pterocarpus clade</taxon>
        <taxon>Arachis</taxon>
    </lineage>
</organism>
<dbReference type="EMBL" id="SDMP01000009">
    <property type="protein sequence ID" value="RYR38712.1"/>
    <property type="molecule type" value="Genomic_DNA"/>
</dbReference>